<keyword evidence="4" id="KW-1185">Reference proteome</keyword>
<name>A0A8E6B2C0_9BACT</name>
<dbReference type="PANTHER" id="PTHR33498:SF1">
    <property type="entry name" value="TRANSPOSASE FOR INSERTION SEQUENCE ELEMENT IS1557"/>
    <property type="match status" value="1"/>
</dbReference>
<evidence type="ECO:0000313" key="4">
    <source>
        <dbReference type="Proteomes" id="UP000676194"/>
    </source>
</evidence>
<protein>
    <submittedName>
        <fullName evidence="3">Transposase</fullName>
    </submittedName>
</protein>
<dbReference type="RefSeq" id="WP_213493861.1">
    <property type="nucleotide sequence ID" value="NZ_CP074694.1"/>
</dbReference>
<evidence type="ECO:0000256" key="1">
    <source>
        <dbReference type="SAM" id="MobiDB-lite"/>
    </source>
</evidence>
<gene>
    <name evidence="3" type="ORF">KIH39_14000</name>
</gene>
<accession>A0A8E6B2C0</accession>
<evidence type="ECO:0000313" key="3">
    <source>
        <dbReference type="EMBL" id="QVL29979.1"/>
    </source>
</evidence>
<proteinExistence type="predicted"/>
<dbReference type="AlphaFoldDB" id="A0A8E6B2C0"/>
<feature type="region of interest" description="Disordered" evidence="1">
    <location>
        <begin position="137"/>
        <end position="165"/>
    </location>
</feature>
<dbReference type="Pfam" id="PF01610">
    <property type="entry name" value="DDE_Tnp_ISL3"/>
    <property type="match status" value="1"/>
</dbReference>
<sequence length="165" mass="18662">MNAACARQIFCERLPHAFASHARTTDRLKALQKQTGLALGGRPGTRLKEKLFVPISKDTLLRRAKDKVDSLATPRVLEVDDFAFRSGQNYGTILVDLETHRVLDLLPNREAKTLACWLKAHPEVEIVSRDRATAYDGGEECRDQYPSRIQPADRPRDSGTREHNR</sequence>
<dbReference type="PANTHER" id="PTHR33498">
    <property type="entry name" value="TRANSPOSASE FOR INSERTION SEQUENCE ELEMENT IS1557"/>
    <property type="match status" value="1"/>
</dbReference>
<dbReference type="InterPro" id="IPR002560">
    <property type="entry name" value="Transposase_DDE"/>
</dbReference>
<dbReference type="InterPro" id="IPR047951">
    <property type="entry name" value="Transpos_ISL3"/>
</dbReference>
<dbReference type="Proteomes" id="UP000676194">
    <property type="component" value="Chromosome"/>
</dbReference>
<evidence type="ECO:0000259" key="2">
    <source>
        <dbReference type="Pfam" id="PF01610"/>
    </source>
</evidence>
<organism evidence="3 4">
    <name type="scientific">Telmatocola sphagniphila</name>
    <dbReference type="NCBI Taxonomy" id="1123043"/>
    <lineage>
        <taxon>Bacteria</taxon>
        <taxon>Pseudomonadati</taxon>
        <taxon>Planctomycetota</taxon>
        <taxon>Planctomycetia</taxon>
        <taxon>Gemmatales</taxon>
        <taxon>Gemmataceae</taxon>
    </lineage>
</organism>
<reference evidence="3" key="1">
    <citation type="submission" date="2021-05" db="EMBL/GenBank/DDBJ databases">
        <title>Complete genome sequence of the cellulolytic planctomycete Telmatocola sphagniphila SP2T and characterization of the first cellulase from planctomycetes.</title>
        <authorList>
            <person name="Rakitin A.L."/>
            <person name="Beletsky A.V."/>
            <person name="Naumoff D.G."/>
            <person name="Kulichevskaya I.S."/>
            <person name="Mardanov A.V."/>
            <person name="Ravin N.V."/>
            <person name="Dedysh S.N."/>
        </authorList>
    </citation>
    <scope>NUCLEOTIDE SEQUENCE</scope>
    <source>
        <strain evidence="3">SP2T</strain>
    </source>
</reference>
<feature type="domain" description="Transposase IS204/IS1001/IS1096/IS1165 DDE" evidence="2">
    <location>
        <begin position="78"/>
        <end position="135"/>
    </location>
</feature>
<dbReference type="EMBL" id="CP074694">
    <property type="protein sequence ID" value="QVL29979.1"/>
    <property type="molecule type" value="Genomic_DNA"/>
</dbReference>
<dbReference type="KEGG" id="tsph:KIH39_14000"/>